<dbReference type="InterPro" id="IPR026289">
    <property type="entry name" value="SBP_TakP-like"/>
</dbReference>
<accession>A0A0J6C472</accession>
<feature type="binding site" evidence="3">
    <location>
        <position position="208"/>
    </location>
    <ligand>
        <name>substrate</name>
    </ligand>
</feature>
<feature type="binding site" evidence="3">
    <location>
        <position position="234"/>
    </location>
    <ligand>
        <name>substrate</name>
    </ligand>
</feature>
<dbReference type="GO" id="GO:0031317">
    <property type="term" value="C:tripartite ATP-independent periplasmic transporter complex"/>
    <property type="evidence" value="ECO:0007669"/>
    <property type="project" value="InterPro"/>
</dbReference>
<name>A0A0J6C472_9BORD</name>
<dbReference type="EMBL" id="CP016440">
    <property type="protein sequence ID" value="ANY16689.1"/>
    <property type="molecule type" value="Genomic_DNA"/>
</dbReference>
<sequence>MRRRSFLKQAVIGAGGAAVAAPVFAQDAPVLHWRLASGFPRQADAIYAGGEDFANYLSQATGGKFSIQVFPAVLNVLQAVGEASVECGHTASSYYYDIDPALCFDGAIPFGLNTRQMNAWMRQGDGLALLRERFGQHGIINFPCGYTGAQMGGWFRREIKTSADFKALKLRASPFAGAVLARLGAQPQSIPAAGIRAALEAGSIDAAEWIGPYDDEKLGLHKAAPNYYFPGWWEGTLQASLYINLDAYQALPKTYQAAIAQASAAATQDMIARYDAENPAALRRLVGEGAQLKAFPVPVLQACHEASIALCEALAAQDPGFKQLHDSMTAFRDKTIPWLRLSEGSYDGFMSTRGAR</sequence>
<feature type="binding site" evidence="2">
    <location>
        <position position="171"/>
    </location>
    <ligand>
        <name>substrate</name>
    </ligand>
</feature>
<dbReference type="PIRSF" id="PIRSF039026">
    <property type="entry name" value="SiaP"/>
    <property type="match status" value="1"/>
</dbReference>
<dbReference type="Gene3D" id="3.40.190.170">
    <property type="entry name" value="Bacterial extracellular solute-binding protein, family 7"/>
    <property type="match status" value="1"/>
</dbReference>
<evidence type="ECO:0000256" key="3">
    <source>
        <dbReference type="PIRSR" id="PIRSR039026-2"/>
    </source>
</evidence>
<feature type="chain" id="PRO_5005268367" evidence="4">
    <location>
        <begin position="26"/>
        <end position="356"/>
    </location>
</feature>
<dbReference type="Proteomes" id="UP000092950">
    <property type="component" value="Chromosome"/>
</dbReference>
<reference evidence="6 7" key="1">
    <citation type="submission" date="2015-09" db="EMBL/GenBank/DDBJ databases">
        <authorList>
            <person name="Jackson K.R."/>
            <person name="Lunt B.L."/>
            <person name="Fisher J.N.B."/>
            <person name="Gardner A.V."/>
            <person name="Bailey M.E."/>
            <person name="Deus L.M."/>
            <person name="Earl A.S."/>
            <person name="Gibby P.D."/>
            <person name="Hartmann K.A."/>
            <person name="Liu J.E."/>
            <person name="Manci A.M."/>
            <person name="Nielsen D.A."/>
            <person name="Solomon M.B."/>
            <person name="Breakwell D.P."/>
            <person name="Burnett S.H."/>
            <person name="Grose J.H."/>
        </authorList>
    </citation>
    <scope>NUCLEOTIDE SEQUENCE [LARGE SCALE GENOMIC DNA]</scope>
    <source>
        <strain evidence="6 7">2789STDY5608636</strain>
    </source>
</reference>
<evidence type="ECO:0000313" key="8">
    <source>
        <dbReference type="Proteomes" id="UP000092950"/>
    </source>
</evidence>
<dbReference type="InterPro" id="IPR038404">
    <property type="entry name" value="TRAP_DctP_sf"/>
</dbReference>
<dbReference type="PANTHER" id="PTHR33376">
    <property type="match status" value="1"/>
</dbReference>
<keyword evidence="8" id="KW-1185">Reference proteome</keyword>
<evidence type="ECO:0000256" key="1">
    <source>
        <dbReference type="ARBA" id="ARBA00022729"/>
    </source>
</evidence>
<dbReference type="RefSeq" id="WP_043208909.1">
    <property type="nucleotide sequence ID" value="NZ_CAJGUP010000023.1"/>
</dbReference>
<protein>
    <submittedName>
        <fullName evidence="5">ABC transporter substrate-binding protein</fullName>
    </submittedName>
    <submittedName>
        <fullName evidence="6">TRAP-type mannitol/chloroaromatic compound transport system, periplasmic component</fullName>
    </submittedName>
</protein>
<dbReference type="GO" id="GO:0055085">
    <property type="term" value="P:transmembrane transport"/>
    <property type="evidence" value="ECO:0007669"/>
    <property type="project" value="InterPro"/>
</dbReference>
<proteinExistence type="predicted"/>
<dbReference type="PANTHER" id="PTHR33376:SF5">
    <property type="entry name" value="EXTRACYTOPLASMIC SOLUTE RECEPTOR PROTEIN"/>
    <property type="match status" value="1"/>
</dbReference>
<dbReference type="AlphaFoldDB" id="A0A0J6C472"/>
<gene>
    <name evidence="5" type="ORF">BBN53_12805</name>
    <name evidence="6" type="ORF">ERS370011_04246</name>
</gene>
<evidence type="ECO:0000313" key="5">
    <source>
        <dbReference type="EMBL" id="ANY16689.1"/>
    </source>
</evidence>
<evidence type="ECO:0000256" key="4">
    <source>
        <dbReference type="SAM" id="SignalP"/>
    </source>
</evidence>
<evidence type="ECO:0000256" key="2">
    <source>
        <dbReference type="PIRSR" id="PIRSR039026-1"/>
    </source>
</evidence>
<dbReference type="KEGG" id="bpdz:BBN53_12805"/>
<feature type="signal peptide" evidence="4">
    <location>
        <begin position="1"/>
        <end position="25"/>
    </location>
</feature>
<keyword evidence="1 4" id="KW-0732">Signal</keyword>
<dbReference type="Gene3D" id="3.40.190.10">
    <property type="entry name" value="Periplasmic binding protein-like II"/>
    <property type="match status" value="1"/>
</dbReference>
<dbReference type="InterPro" id="IPR018389">
    <property type="entry name" value="DctP_fam"/>
</dbReference>
<dbReference type="GO" id="GO:0046872">
    <property type="term" value="F:metal ion binding"/>
    <property type="evidence" value="ECO:0007669"/>
    <property type="project" value="UniProtKB-KW"/>
</dbReference>
<dbReference type="Proteomes" id="UP000053096">
    <property type="component" value="Unassembled WGS sequence"/>
</dbReference>
<reference evidence="5 8" key="2">
    <citation type="submission" date="2016-07" db="EMBL/GenBank/DDBJ databases">
        <title>Complete genome sequences of Bordetella pseudohinzii.</title>
        <authorList>
            <person name="Spilker T."/>
            <person name="Darrah R."/>
            <person name="LiPuma J.J."/>
        </authorList>
    </citation>
    <scope>NUCLEOTIDE SEQUENCE [LARGE SCALE GENOMIC DNA]</scope>
    <source>
        <strain evidence="5 8">HI4681</strain>
    </source>
</reference>
<feature type="binding site" evidence="2">
    <location>
        <position position="150"/>
    </location>
    <ligand>
        <name>substrate</name>
    </ligand>
</feature>
<dbReference type="Pfam" id="PF03480">
    <property type="entry name" value="DctP"/>
    <property type="match status" value="1"/>
</dbReference>
<organism evidence="6 7">
    <name type="scientific">Bordetella pseudohinzii</name>
    <dbReference type="NCBI Taxonomy" id="1331258"/>
    <lineage>
        <taxon>Bacteria</taxon>
        <taxon>Pseudomonadati</taxon>
        <taxon>Pseudomonadota</taxon>
        <taxon>Betaproteobacteria</taxon>
        <taxon>Burkholderiales</taxon>
        <taxon>Alcaligenaceae</taxon>
        <taxon>Bordetella</taxon>
    </lineage>
</organism>
<evidence type="ECO:0000313" key="6">
    <source>
        <dbReference type="EMBL" id="CUJ20056.1"/>
    </source>
</evidence>
<dbReference type="EMBL" id="CYTV01000025">
    <property type="protein sequence ID" value="CUJ20056.1"/>
    <property type="molecule type" value="Genomic_DNA"/>
</dbReference>
<keyword evidence="3" id="KW-0479">Metal-binding</keyword>
<evidence type="ECO:0000313" key="7">
    <source>
        <dbReference type="Proteomes" id="UP000053096"/>
    </source>
</evidence>
<accession>A0A0M7IBF7</accession>
<feature type="binding site" evidence="3">
    <location>
        <position position="209"/>
    </location>
    <ligand>
        <name>Na(+)</name>
        <dbReference type="ChEBI" id="CHEBI:29101"/>
    </ligand>
</feature>